<dbReference type="EC" id="2.7.11.1" evidence="1"/>
<evidence type="ECO:0000256" key="4">
    <source>
        <dbReference type="ARBA" id="ARBA00022741"/>
    </source>
</evidence>
<dbReference type="SUPFAM" id="SSF56112">
    <property type="entry name" value="Protein kinase-like (PK-like)"/>
    <property type="match status" value="1"/>
</dbReference>
<evidence type="ECO:0000256" key="6">
    <source>
        <dbReference type="ARBA" id="ARBA00022840"/>
    </source>
</evidence>
<accession>A0AAE8Y052</accession>
<dbReference type="Proteomes" id="UP000830962">
    <property type="component" value="Segment"/>
</dbReference>
<dbReference type="InterPro" id="IPR017441">
    <property type="entry name" value="Protein_kinase_ATP_BS"/>
</dbReference>
<name>A0AAE8Y052_9VIRU</name>
<evidence type="ECO:0000256" key="7">
    <source>
        <dbReference type="ARBA" id="ARBA00047899"/>
    </source>
</evidence>
<dbReference type="GO" id="GO:0051726">
    <property type="term" value="P:regulation of cell cycle"/>
    <property type="evidence" value="ECO:0007669"/>
    <property type="project" value="TreeGrafter"/>
</dbReference>
<dbReference type="InterPro" id="IPR045216">
    <property type="entry name" value="CK2_alpha"/>
</dbReference>
<dbReference type="GO" id="GO:0005524">
    <property type="term" value="F:ATP binding"/>
    <property type="evidence" value="ECO:0007669"/>
    <property type="project" value="UniProtKB-UniRule"/>
</dbReference>
<keyword evidence="5 11" id="KW-0418">Kinase</keyword>
<keyword evidence="12" id="KW-1185">Reference proteome</keyword>
<keyword evidence="3" id="KW-0808">Transferase</keyword>
<reference evidence="11" key="1">
    <citation type="journal article" date="2021" name="Viruses">
        <title>Identification and Full Characterisation of Two Novel Crustacean Infecting Members of the Family Nudiviridae Provides Support for Two Subfamilies.</title>
        <authorList>
            <person name="Bateman K.S."/>
            <person name="Kerr R."/>
            <person name="Stentiford G.D."/>
            <person name="Bean T.P."/>
            <person name="Hooper C."/>
            <person name="Van Eynde B."/>
            <person name="Delbare D."/>
            <person name="Bojko J."/>
            <person name="Christiaens O."/>
            <person name="Taning C.N.T."/>
            <person name="Smagghe G."/>
            <person name="van Oers M.M."/>
            <person name="van Aerle R."/>
        </authorList>
    </citation>
    <scope>NUCLEOTIDE SEQUENCE</scope>
    <source>
        <strain evidence="11">AN2</strain>
    </source>
</reference>
<dbReference type="SMART" id="SM00220">
    <property type="entry name" value="S_TKc"/>
    <property type="match status" value="1"/>
</dbReference>
<dbReference type="InterPro" id="IPR011009">
    <property type="entry name" value="Kinase-like_dom_sf"/>
</dbReference>
<sequence>MRMIKGIPINILSSRKVPMKKTRSQHWKKQVIEKVEADKLKNVTNDSILINALVNRHAKLLHWIKSKNDSNKRPSIKELRDCLKSIVKIRQTFQMYTPVSFDELSNEFRHKEREMLKQQHNNDSLLCNENVKQLTTNTLSMKDMQNDNKGCEELTQSMCDRINANNIPLLNLEYMANLKIKKHIGKGGYGSCVVAFNGNTNQWCVIKTFSCGNDLQEMITEAVMITKLKQNFGIQELVGIYVTECQMVTKYAGKTLFDVLNKQMVSTDTKYTIAYKLSNIIYKNIKKGFLHNDIKETNICLTSSYKPRLIDFGLATKINSLCRFVNDKDDPKNYPNIAPELCTKYSRCTEASEVYSLLKCIDVLKL</sequence>
<gene>
    <name evidence="11" type="ORF">CmNV_021</name>
</gene>
<evidence type="ECO:0000256" key="8">
    <source>
        <dbReference type="ARBA" id="ARBA00048679"/>
    </source>
</evidence>
<dbReference type="Pfam" id="PF00069">
    <property type="entry name" value="Pkinase"/>
    <property type="match status" value="1"/>
</dbReference>
<organism evidence="11 12">
    <name type="scientific">Carcinus maenas nudivirus</name>
    <dbReference type="NCBI Taxonomy" id="2880837"/>
    <lineage>
        <taxon>Viruses</taxon>
        <taxon>Viruses incertae sedis</taxon>
        <taxon>Naldaviricetes</taxon>
        <taxon>Lefavirales</taxon>
        <taxon>Nudiviridae</taxon>
        <taxon>Gammanudivirus</taxon>
        <taxon>Gammanudivirus cameanadis</taxon>
    </lineage>
</organism>
<evidence type="ECO:0000259" key="10">
    <source>
        <dbReference type="PROSITE" id="PS50011"/>
    </source>
</evidence>
<dbReference type="PROSITE" id="PS00108">
    <property type="entry name" value="PROTEIN_KINASE_ST"/>
    <property type="match status" value="1"/>
</dbReference>
<evidence type="ECO:0000256" key="9">
    <source>
        <dbReference type="PROSITE-ProRule" id="PRU10141"/>
    </source>
</evidence>
<dbReference type="Gene3D" id="1.10.510.10">
    <property type="entry name" value="Transferase(Phosphotransferase) domain 1"/>
    <property type="match status" value="1"/>
</dbReference>
<dbReference type="PROSITE" id="PS50011">
    <property type="entry name" value="PROTEIN_KINASE_DOM"/>
    <property type="match status" value="1"/>
</dbReference>
<evidence type="ECO:0000256" key="5">
    <source>
        <dbReference type="ARBA" id="ARBA00022777"/>
    </source>
</evidence>
<evidence type="ECO:0000313" key="11">
    <source>
        <dbReference type="EMBL" id="UBZ25611.1"/>
    </source>
</evidence>
<keyword evidence="2" id="KW-0723">Serine/threonine-protein kinase</keyword>
<evidence type="ECO:0000256" key="1">
    <source>
        <dbReference type="ARBA" id="ARBA00012513"/>
    </source>
</evidence>
<keyword evidence="6 9" id="KW-0067">ATP-binding</keyword>
<proteinExistence type="predicted"/>
<comment type="catalytic activity">
    <reaction evidence="7">
        <text>L-threonyl-[protein] + ATP = O-phospho-L-threonyl-[protein] + ADP + H(+)</text>
        <dbReference type="Rhea" id="RHEA:46608"/>
        <dbReference type="Rhea" id="RHEA-COMP:11060"/>
        <dbReference type="Rhea" id="RHEA-COMP:11605"/>
        <dbReference type="ChEBI" id="CHEBI:15378"/>
        <dbReference type="ChEBI" id="CHEBI:30013"/>
        <dbReference type="ChEBI" id="CHEBI:30616"/>
        <dbReference type="ChEBI" id="CHEBI:61977"/>
        <dbReference type="ChEBI" id="CHEBI:456216"/>
        <dbReference type="EC" id="2.7.11.1"/>
    </reaction>
</comment>
<dbReference type="GO" id="GO:0004674">
    <property type="term" value="F:protein serine/threonine kinase activity"/>
    <property type="evidence" value="ECO:0007669"/>
    <property type="project" value="UniProtKB-KW"/>
</dbReference>
<evidence type="ECO:0000256" key="2">
    <source>
        <dbReference type="ARBA" id="ARBA00022527"/>
    </source>
</evidence>
<dbReference type="InterPro" id="IPR000719">
    <property type="entry name" value="Prot_kinase_dom"/>
</dbReference>
<evidence type="ECO:0000256" key="3">
    <source>
        <dbReference type="ARBA" id="ARBA00022679"/>
    </source>
</evidence>
<keyword evidence="4 9" id="KW-0547">Nucleotide-binding</keyword>
<evidence type="ECO:0000313" key="12">
    <source>
        <dbReference type="Proteomes" id="UP000830962"/>
    </source>
</evidence>
<dbReference type="PANTHER" id="PTHR24054">
    <property type="entry name" value="CASEIN KINASE II SUBUNIT ALPHA"/>
    <property type="match status" value="1"/>
</dbReference>
<comment type="catalytic activity">
    <reaction evidence="8">
        <text>L-seryl-[protein] + ATP = O-phospho-L-seryl-[protein] + ADP + H(+)</text>
        <dbReference type="Rhea" id="RHEA:17989"/>
        <dbReference type="Rhea" id="RHEA-COMP:9863"/>
        <dbReference type="Rhea" id="RHEA-COMP:11604"/>
        <dbReference type="ChEBI" id="CHEBI:15378"/>
        <dbReference type="ChEBI" id="CHEBI:29999"/>
        <dbReference type="ChEBI" id="CHEBI:30616"/>
        <dbReference type="ChEBI" id="CHEBI:83421"/>
        <dbReference type="ChEBI" id="CHEBI:456216"/>
        <dbReference type="EC" id="2.7.11.1"/>
    </reaction>
</comment>
<dbReference type="EMBL" id="MZ311578">
    <property type="protein sequence ID" value="UBZ25611.1"/>
    <property type="molecule type" value="Genomic_DNA"/>
</dbReference>
<dbReference type="InterPro" id="IPR008271">
    <property type="entry name" value="Ser/Thr_kinase_AS"/>
</dbReference>
<dbReference type="PANTHER" id="PTHR24054:SF0">
    <property type="entry name" value="CASEIN KINASE II SUBUNIT ALPHA"/>
    <property type="match status" value="1"/>
</dbReference>
<feature type="binding site" evidence="9">
    <location>
        <position position="207"/>
    </location>
    <ligand>
        <name>ATP</name>
        <dbReference type="ChEBI" id="CHEBI:30616"/>
    </ligand>
</feature>
<dbReference type="GO" id="GO:0005956">
    <property type="term" value="C:protein kinase CK2 complex"/>
    <property type="evidence" value="ECO:0007669"/>
    <property type="project" value="TreeGrafter"/>
</dbReference>
<feature type="domain" description="Protein kinase" evidence="10">
    <location>
        <begin position="178"/>
        <end position="366"/>
    </location>
</feature>
<dbReference type="PROSITE" id="PS00107">
    <property type="entry name" value="PROTEIN_KINASE_ATP"/>
    <property type="match status" value="1"/>
</dbReference>
<protein>
    <recommendedName>
        <fullName evidence="1">non-specific serine/threonine protein kinase</fullName>
        <ecNumber evidence="1">2.7.11.1</ecNumber>
    </recommendedName>
</protein>